<dbReference type="Pfam" id="PF13385">
    <property type="entry name" value="Laminin_G_3"/>
    <property type="match status" value="1"/>
</dbReference>
<evidence type="ECO:0000259" key="3">
    <source>
        <dbReference type="SMART" id="SM00560"/>
    </source>
</evidence>
<name>A0A0F7L1Z0_9VIRU</name>
<dbReference type="InterPro" id="IPR006558">
    <property type="entry name" value="LamG-like"/>
</dbReference>
<reference evidence="4" key="1">
    <citation type="journal article" date="2015" name="Front. Microbiol.">
        <title>Combining genomic sequencing methods to explore viral diversity and reveal potential virus-host interactions.</title>
        <authorList>
            <person name="Chow C.E."/>
            <person name="Winget D.M."/>
            <person name="White R.A.III."/>
            <person name="Hallam S.J."/>
            <person name="Suttle C.A."/>
        </authorList>
    </citation>
    <scope>NUCLEOTIDE SEQUENCE</scope>
    <source>
        <strain evidence="4">Anoxic2_1</strain>
    </source>
</reference>
<reference evidence="4" key="2">
    <citation type="submission" date="2015-03" db="EMBL/GenBank/DDBJ databases">
        <authorList>
            <person name="Chow C.-E.T."/>
            <person name="Winget D.M."/>
            <person name="White R.A.III."/>
            <person name="Hallam S.J."/>
            <person name="Suttle C.A."/>
        </authorList>
    </citation>
    <scope>NUCLEOTIDE SEQUENCE</scope>
    <source>
        <strain evidence="4">Anoxic2_1</strain>
    </source>
</reference>
<dbReference type="EMBL" id="KR029585">
    <property type="protein sequence ID" value="AKH46569.1"/>
    <property type="molecule type" value="Genomic_DNA"/>
</dbReference>
<dbReference type="InterPro" id="IPR013320">
    <property type="entry name" value="ConA-like_dom_sf"/>
</dbReference>
<dbReference type="SMART" id="SM00560">
    <property type="entry name" value="LamGL"/>
    <property type="match status" value="1"/>
</dbReference>
<keyword evidence="4" id="KW-0378">Hydrolase</keyword>
<organism evidence="4">
    <name type="scientific">uncultured marine virus</name>
    <dbReference type="NCBI Taxonomy" id="186617"/>
    <lineage>
        <taxon>Viruses</taxon>
        <taxon>environmental samples</taxon>
    </lineage>
</organism>
<protein>
    <submittedName>
        <fullName evidence="4">Hydrolase</fullName>
    </submittedName>
</protein>
<dbReference type="GO" id="GO:0016787">
    <property type="term" value="F:hydrolase activity"/>
    <property type="evidence" value="ECO:0007669"/>
    <property type="project" value="UniProtKB-KW"/>
</dbReference>
<evidence type="ECO:0000256" key="1">
    <source>
        <dbReference type="ARBA" id="ARBA00022729"/>
    </source>
</evidence>
<sequence>MSVKPTNPVINRSHPLARGLVGAWAFEDGGGSVLKDISGRGNDGTIVNSPSWINTAHGGALDFTGGTNTDYIDLGNKADFKPAANQGISFSAWARPDTLSGWDCLYGHRHSGLSSAITLFRTPSGEFEVTFRSNSRADGSAESIAGVFAAGVWVHLVAVRRPDGQVDGYVNGVKTTLSYTCSGAIDDQNVSASIGRHSYSTSQDWDGHIQDFRMWSRALADSEVIDLYARPFDLYSPAVGTHERYYRVALPSAGQPAFKRWSQRTNQPVFGRGF</sequence>
<dbReference type="SUPFAM" id="SSF49899">
    <property type="entry name" value="Concanavalin A-like lectins/glucanases"/>
    <property type="match status" value="1"/>
</dbReference>
<evidence type="ECO:0000313" key="4">
    <source>
        <dbReference type="EMBL" id="AKH46569.1"/>
    </source>
</evidence>
<keyword evidence="1" id="KW-0732">Signal</keyword>
<evidence type="ECO:0000256" key="2">
    <source>
        <dbReference type="ARBA" id="ARBA00023157"/>
    </source>
</evidence>
<accession>A0A0F7L1Z0</accession>
<feature type="domain" description="LamG-like jellyroll fold" evidence="3">
    <location>
        <begin position="86"/>
        <end position="222"/>
    </location>
</feature>
<keyword evidence="2" id="KW-1015">Disulfide bond</keyword>
<proteinExistence type="predicted"/>
<dbReference type="Gene3D" id="2.60.120.200">
    <property type="match status" value="1"/>
</dbReference>